<accession>A0A1Z4VUS5</accession>
<keyword evidence="3" id="KW-1185">Reference proteome</keyword>
<dbReference type="GO" id="GO:0016757">
    <property type="term" value="F:glycosyltransferase activity"/>
    <property type="evidence" value="ECO:0007669"/>
    <property type="project" value="UniProtKB-KW"/>
</dbReference>
<dbReference type="SUPFAM" id="SSF53271">
    <property type="entry name" value="PRTase-like"/>
    <property type="match status" value="1"/>
</dbReference>
<dbReference type="Pfam" id="PF00156">
    <property type="entry name" value="Pribosyltran"/>
    <property type="match status" value="1"/>
</dbReference>
<evidence type="ECO:0000313" key="2">
    <source>
        <dbReference type="EMBL" id="BAZ95370.1"/>
    </source>
</evidence>
<dbReference type="InterPro" id="IPR029057">
    <property type="entry name" value="PRTase-like"/>
</dbReference>
<dbReference type="InterPro" id="IPR050137">
    <property type="entry name" value="PyrR_bifunctional"/>
</dbReference>
<dbReference type="NCBIfam" id="NF003545">
    <property type="entry name" value="PRK05205.1-1"/>
    <property type="match status" value="1"/>
</dbReference>
<organism evidence="2 3">
    <name type="scientific">Thiohalobacter thiocyanaticus</name>
    <dbReference type="NCBI Taxonomy" id="585455"/>
    <lineage>
        <taxon>Bacteria</taxon>
        <taxon>Pseudomonadati</taxon>
        <taxon>Pseudomonadota</taxon>
        <taxon>Gammaproteobacteria</taxon>
        <taxon>Thiohalobacterales</taxon>
        <taxon>Thiohalobacteraceae</taxon>
        <taxon>Thiohalobacter</taxon>
    </lineage>
</organism>
<proteinExistence type="predicted"/>
<keyword evidence="2" id="KW-0808">Transferase</keyword>
<dbReference type="CDD" id="cd06223">
    <property type="entry name" value="PRTases_typeI"/>
    <property type="match status" value="1"/>
</dbReference>
<name>A0A1Z4VUS5_9GAMM</name>
<sequence length="167" mass="18318">MTQTPVEPLLAQMAGDLSALLQRRGVEDPAMVGIHTGGVWVASELHRALGLEQPLGSLDITFYRDDFTRIGLHPQVKPSDIPFQVDDRHIILVDDVLHTGRTIRAAMNEIFDYGRPASVILAVLVERGGRELPIEADVVGTRLKLNLGEHVKLTGPEPLILEIHEAA</sequence>
<reference evidence="2 3" key="1">
    <citation type="submission" date="2017-05" db="EMBL/GenBank/DDBJ databases">
        <title>Thiocyanate degradation by Thiohalobacter thiocyanaticus FOKN1.</title>
        <authorList>
            <person name="Oshiki M."/>
            <person name="Fukushima T."/>
            <person name="Kawano S."/>
            <person name="Nakagawa J."/>
        </authorList>
    </citation>
    <scope>NUCLEOTIDE SEQUENCE [LARGE SCALE GENOMIC DNA]</scope>
    <source>
        <strain evidence="2 3">FOKN1</strain>
    </source>
</reference>
<dbReference type="EMBL" id="AP018052">
    <property type="protein sequence ID" value="BAZ95370.1"/>
    <property type="molecule type" value="Genomic_DNA"/>
</dbReference>
<dbReference type="RefSeq" id="WP_096367361.1">
    <property type="nucleotide sequence ID" value="NZ_AP018052.1"/>
</dbReference>
<gene>
    <name evidence="2" type="ORF">FOKN1_3013</name>
</gene>
<dbReference type="Gene3D" id="3.40.50.2020">
    <property type="match status" value="1"/>
</dbReference>
<dbReference type="AlphaFoldDB" id="A0A1Z4VUS5"/>
<evidence type="ECO:0000313" key="3">
    <source>
        <dbReference type="Proteomes" id="UP000218765"/>
    </source>
</evidence>
<dbReference type="PANTHER" id="PTHR11608">
    <property type="entry name" value="BIFUNCTIONAL PROTEIN PYRR"/>
    <property type="match status" value="1"/>
</dbReference>
<feature type="domain" description="Phosphoribosyltransferase" evidence="1">
    <location>
        <begin position="21"/>
        <end position="140"/>
    </location>
</feature>
<dbReference type="OrthoDB" id="9802227at2"/>
<dbReference type="InterPro" id="IPR000836">
    <property type="entry name" value="PRTase_dom"/>
</dbReference>
<dbReference type="Proteomes" id="UP000218765">
    <property type="component" value="Chromosome"/>
</dbReference>
<protein>
    <submittedName>
        <fullName evidence="2">Uracil phosphoribosyltransferase</fullName>
    </submittedName>
</protein>
<dbReference type="PANTHER" id="PTHR11608:SF0">
    <property type="entry name" value="BIFUNCTIONAL PROTEIN PYRR"/>
    <property type="match status" value="1"/>
</dbReference>
<keyword evidence="2" id="KW-0328">Glycosyltransferase</keyword>
<dbReference type="KEGG" id="ttc:FOKN1_3013"/>
<evidence type="ECO:0000259" key="1">
    <source>
        <dbReference type="Pfam" id="PF00156"/>
    </source>
</evidence>
<dbReference type="NCBIfam" id="NF003549">
    <property type="entry name" value="PRK05205.1-5"/>
    <property type="match status" value="1"/>
</dbReference>